<evidence type="ECO:0000313" key="2">
    <source>
        <dbReference type="EMBL" id="TNN78426.1"/>
    </source>
</evidence>
<keyword evidence="3" id="KW-1185">Reference proteome</keyword>
<reference evidence="2 3" key="1">
    <citation type="submission" date="2019-03" db="EMBL/GenBank/DDBJ databases">
        <title>First draft genome of Liparis tanakae, snailfish: a comprehensive survey of snailfish specific genes.</title>
        <authorList>
            <person name="Kim W."/>
            <person name="Song I."/>
            <person name="Jeong J.-H."/>
            <person name="Kim D."/>
            <person name="Kim S."/>
            <person name="Ryu S."/>
            <person name="Song J.Y."/>
            <person name="Lee S.K."/>
        </authorList>
    </citation>
    <scope>NUCLEOTIDE SEQUENCE [LARGE SCALE GENOMIC DNA]</scope>
    <source>
        <tissue evidence="2">Muscle</tissue>
    </source>
</reference>
<dbReference type="Proteomes" id="UP000314294">
    <property type="component" value="Unassembled WGS sequence"/>
</dbReference>
<dbReference type="AlphaFoldDB" id="A0A4Z2IKJ5"/>
<dbReference type="EMBL" id="SRLO01000074">
    <property type="protein sequence ID" value="TNN78426.1"/>
    <property type="molecule type" value="Genomic_DNA"/>
</dbReference>
<comment type="caution">
    <text evidence="2">The sequence shown here is derived from an EMBL/GenBank/DDBJ whole genome shotgun (WGS) entry which is preliminary data.</text>
</comment>
<name>A0A4Z2IKJ5_9TELE</name>
<accession>A0A4Z2IKJ5</accession>
<protein>
    <submittedName>
        <fullName evidence="2">Uncharacterized protein</fullName>
    </submittedName>
</protein>
<organism evidence="2 3">
    <name type="scientific">Liparis tanakae</name>
    <name type="common">Tanaka's snailfish</name>
    <dbReference type="NCBI Taxonomy" id="230148"/>
    <lineage>
        <taxon>Eukaryota</taxon>
        <taxon>Metazoa</taxon>
        <taxon>Chordata</taxon>
        <taxon>Craniata</taxon>
        <taxon>Vertebrata</taxon>
        <taxon>Euteleostomi</taxon>
        <taxon>Actinopterygii</taxon>
        <taxon>Neopterygii</taxon>
        <taxon>Teleostei</taxon>
        <taxon>Neoteleostei</taxon>
        <taxon>Acanthomorphata</taxon>
        <taxon>Eupercaria</taxon>
        <taxon>Perciformes</taxon>
        <taxon>Cottioidei</taxon>
        <taxon>Cottales</taxon>
        <taxon>Liparidae</taxon>
        <taxon>Liparis</taxon>
    </lineage>
</organism>
<evidence type="ECO:0000313" key="3">
    <source>
        <dbReference type="Proteomes" id="UP000314294"/>
    </source>
</evidence>
<sequence>MGNRDSCLGSGGALSAGNRFIESECWLKSSRPRFSRVVVTLEEAAYLAQQLEERAEDNRTHGPGLARLWREGGGGGGWNYWPPSSSSRRNWKTEEKSLLA</sequence>
<feature type="region of interest" description="Disordered" evidence="1">
    <location>
        <begin position="79"/>
        <end position="100"/>
    </location>
</feature>
<feature type="compositionally biased region" description="Basic and acidic residues" evidence="1">
    <location>
        <begin position="91"/>
        <end position="100"/>
    </location>
</feature>
<evidence type="ECO:0000256" key="1">
    <source>
        <dbReference type="SAM" id="MobiDB-lite"/>
    </source>
</evidence>
<proteinExistence type="predicted"/>
<gene>
    <name evidence="2" type="ORF">EYF80_011410</name>
</gene>